<dbReference type="AlphaFoldDB" id="A0A850DU12"/>
<feature type="region of interest" description="Disordered" evidence="1">
    <location>
        <begin position="170"/>
        <end position="194"/>
    </location>
</feature>
<accession>A0A850DU12</accession>
<evidence type="ECO:0000256" key="1">
    <source>
        <dbReference type="SAM" id="MobiDB-lite"/>
    </source>
</evidence>
<sequence length="194" mass="19847">MAGLGSDGVAARSVHGLRPERLGSAVVAALAMSLLTACAGEPVESGTSPHRPVSSDDAKQSITDVVDRTAAIVDGDWKVLSGPRLGLCKGSDGSGDAEDPGGVTWVYVEQRPGADDPRDDLRKVESFWQSLGITTKRYRSGGDDPDLGVSGRGGPVTSIDFLASTEGGYSIDGESACADGDLDELATSSPSPTP</sequence>
<dbReference type="RefSeq" id="WP_175325790.1">
    <property type="nucleotide sequence ID" value="NZ_BAAAWP010000001.1"/>
</dbReference>
<evidence type="ECO:0000313" key="3">
    <source>
        <dbReference type="Proteomes" id="UP000539146"/>
    </source>
</evidence>
<evidence type="ECO:0000313" key="2">
    <source>
        <dbReference type="EMBL" id="NUU27965.1"/>
    </source>
</evidence>
<dbReference type="Proteomes" id="UP000539146">
    <property type="component" value="Unassembled WGS sequence"/>
</dbReference>
<comment type="caution">
    <text evidence="2">The sequence shown here is derived from an EMBL/GenBank/DDBJ whole genome shotgun (WGS) entry which is preliminary data.</text>
</comment>
<name>A0A850DU12_9MICO</name>
<gene>
    <name evidence="2" type="ORF">HP467_07545</name>
</gene>
<proteinExistence type="predicted"/>
<protein>
    <submittedName>
        <fullName evidence="2">Uncharacterized protein</fullName>
    </submittedName>
</protein>
<dbReference type="EMBL" id="JABMCG010000095">
    <property type="protein sequence ID" value="NUU27965.1"/>
    <property type="molecule type" value="Genomic_DNA"/>
</dbReference>
<reference evidence="2 3" key="1">
    <citation type="submission" date="2020-05" db="EMBL/GenBank/DDBJ databases">
        <title>Genome Sequencing of Type Strains.</title>
        <authorList>
            <person name="Lemaire J.F."/>
            <person name="Inderbitzin P."/>
            <person name="Gregorio O.A."/>
            <person name="Collins S.B."/>
            <person name="Wespe N."/>
            <person name="Knight-Connoni V."/>
        </authorList>
    </citation>
    <scope>NUCLEOTIDE SEQUENCE [LARGE SCALE GENOMIC DNA]</scope>
    <source>
        <strain evidence="2 3">DSM 20512</strain>
    </source>
</reference>
<organism evidence="2 3">
    <name type="scientific">Curtobacterium citreum</name>
    <dbReference type="NCBI Taxonomy" id="2036"/>
    <lineage>
        <taxon>Bacteria</taxon>
        <taxon>Bacillati</taxon>
        <taxon>Actinomycetota</taxon>
        <taxon>Actinomycetes</taxon>
        <taxon>Micrococcales</taxon>
        <taxon>Microbacteriaceae</taxon>
        <taxon>Curtobacterium</taxon>
    </lineage>
</organism>